<protein>
    <submittedName>
        <fullName evidence="3">Uncharacterized protein</fullName>
    </submittedName>
</protein>
<dbReference type="GO" id="GO:0051301">
    <property type="term" value="P:cell division"/>
    <property type="evidence" value="ECO:0007669"/>
    <property type="project" value="TreeGrafter"/>
</dbReference>
<feature type="repeat" description="TPR" evidence="1">
    <location>
        <begin position="479"/>
        <end position="512"/>
    </location>
</feature>
<gene>
    <name evidence="3" type="ORF">DLM85_10135</name>
</gene>
<evidence type="ECO:0000256" key="2">
    <source>
        <dbReference type="SAM" id="MobiDB-lite"/>
    </source>
</evidence>
<dbReference type="Pfam" id="PF13432">
    <property type="entry name" value="TPR_16"/>
    <property type="match status" value="4"/>
</dbReference>
<dbReference type="SUPFAM" id="SSF48452">
    <property type="entry name" value="TPR-like"/>
    <property type="match status" value="2"/>
</dbReference>
<dbReference type="InterPro" id="IPR011717">
    <property type="entry name" value="TPR-4"/>
</dbReference>
<feature type="compositionally biased region" description="Low complexity" evidence="2">
    <location>
        <begin position="47"/>
        <end position="56"/>
    </location>
</feature>
<feature type="repeat" description="TPR" evidence="1">
    <location>
        <begin position="97"/>
        <end position="130"/>
    </location>
</feature>
<keyword evidence="4" id="KW-1185">Reference proteome</keyword>
<dbReference type="Pfam" id="PF07721">
    <property type="entry name" value="TPR_4"/>
    <property type="match status" value="1"/>
</dbReference>
<dbReference type="SMART" id="SM00028">
    <property type="entry name" value="TPR"/>
    <property type="match status" value="11"/>
</dbReference>
<dbReference type="Proteomes" id="UP000248553">
    <property type="component" value="Unassembled WGS sequence"/>
</dbReference>
<evidence type="ECO:0000313" key="3">
    <source>
        <dbReference type="EMBL" id="RAK68370.1"/>
    </source>
</evidence>
<feature type="repeat" description="TPR" evidence="1">
    <location>
        <begin position="165"/>
        <end position="198"/>
    </location>
</feature>
<reference evidence="4" key="1">
    <citation type="submission" date="2018-05" db="EMBL/GenBank/DDBJ databases">
        <authorList>
            <person name="Nie L."/>
        </authorList>
    </citation>
    <scope>NUCLEOTIDE SEQUENCE [LARGE SCALE GENOMIC DNA]</scope>
    <source>
        <strain evidence="4">NL</strain>
    </source>
</reference>
<dbReference type="PANTHER" id="PTHR12558:SF42">
    <property type="entry name" value="ANAPHASE-PROMOTING COMPLEX SUBUNIT 7"/>
    <property type="match status" value="1"/>
</dbReference>
<dbReference type="Pfam" id="PF13181">
    <property type="entry name" value="TPR_8"/>
    <property type="match status" value="1"/>
</dbReference>
<sequence>MPYLFSRCGALMPPFALLLRPVRMIRSASTLLLALGLLVAGPVCAQQQPAAPGKPAAADKPRKLTRKERKEMQRQAALEAAKAQQQSQITEKDRELSAAYFVDGVKFMLLEDYPKALERLLKAYQLDPNNAAINYKIAEANLLIGNLKDAGNFAQAAVRLDGKNAYYYLILAQIYASQKQFTEAAQVYTKLIQDVPDSKSYLFNLAELYLAQGKLTDALTAFEQAEKEFGPMDEVSFKKQQIYLKQNNLDKALQEGEALITANPDEVRYVLAQAEMYAANNRLPDAIRVAQQALRKEPENPQAHMILADAYRQQGNATESEKQIKQAFESPELSIDQKVRILVDYLKQLPNPAIQQTALELADITTKVHPREAKAFSVAGDVQLLAEQKPKARTSYLQALRLDNSHYKIWQQVVLIDAELAQSDSLLKHTNQALELFPNQAVFWFYNGVGHTFAKQPAKAVRAFEQGKKLATDNPELAAQFDTQLGDAYNELKEYDKSDAAYDAALTFDANNAQALNNYSYYLSLRGKNLPKARDMAAKLIKLFPENGTYLDTYGWVLYQLKDYANARQYLEKAVRTSRDGTVLEHYGDVLYQLGDAAAAVEHWQQAKKAGGTSALIDRKIKDRKLYE</sequence>
<keyword evidence="1" id="KW-0802">TPR repeat</keyword>
<accession>A0A328BLV8</accession>
<name>A0A328BLV8_9BACT</name>
<dbReference type="OrthoDB" id="9814220at2"/>
<dbReference type="EMBL" id="QHKM01000002">
    <property type="protein sequence ID" value="RAK68370.1"/>
    <property type="molecule type" value="Genomic_DNA"/>
</dbReference>
<feature type="region of interest" description="Disordered" evidence="2">
    <location>
        <begin position="47"/>
        <end position="75"/>
    </location>
</feature>
<organism evidence="3 4">
    <name type="scientific">Hymenobacter edaphi</name>
    <dbReference type="NCBI Taxonomy" id="2211146"/>
    <lineage>
        <taxon>Bacteria</taxon>
        <taxon>Pseudomonadati</taxon>
        <taxon>Bacteroidota</taxon>
        <taxon>Cytophagia</taxon>
        <taxon>Cytophagales</taxon>
        <taxon>Hymenobacteraceae</taxon>
        <taxon>Hymenobacter</taxon>
    </lineage>
</organism>
<dbReference type="AlphaFoldDB" id="A0A328BLV8"/>
<proteinExistence type="predicted"/>
<comment type="caution">
    <text evidence="3">The sequence shown here is derived from an EMBL/GenBank/DDBJ whole genome shotgun (WGS) entry which is preliminary data.</text>
</comment>
<evidence type="ECO:0000313" key="4">
    <source>
        <dbReference type="Proteomes" id="UP000248553"/>
    </source>
</evidence>
<dbReference type="PANTHER" id="PTHR12558">
    <property type="entry name" value="CELL DIVISION CYCLE 16,23,27"/>
    <property type="match status" value="1"/>
</dbReference>
<dbReference type="InterPro" id="IPR019734">
    <property type="entry name" value="TPR_rpt"/>
</dbReference>
<dbReference type="PROSITE" id="PS50005">
    <property type="entry name" value="TPR"/>
    <property type="match status" value="3"/>
</dbReference>
<evidence type="ECO:0000256" key="1">
    <source>
        <dbReference type="PROSITE-ProRule" id="PRU00339"/>
    </source>
</evidence>
<dbReference type="InterPro" id="IPR011990">
    <property type="entry name" value="TPR-like_helical_dom_sf"/>
</dbReference>
<dbReference type="GO" id="GO:0042802">
    <property type="term" value="F:identical protein binding"/>
    <property type="evidence" value="ECO:0007669"/>
    <property type="project" value="InterPro"/>
</dbReference>
<dbReference type="Gene3D" id="1.25.40.10">
    <property type="entry name" value="Tetratricopeptide repeat domain"/>
    <property type="match status" value="5"/>
</dbReference>
<feature type="compositionally biased region" description="Basic and acidic residues" evidence="2">
    <location>
        <begin position="57"/>
        <end position="73"/>
    </location>
</feature>